<dbReference type="EC" id="2.7.13.3" evidence="3"/>
<dbReference type="PRINTS" id="PR00344">
    <property type="entry name" value="BCTRLSENSOR"/>
</dbReference>
<dbReference type="InterPro" id="IPR004358">
    <property type="entry name" value="Sig_transdc_His_kin-like_C"/>
</dbReference>
<organism evidence="14 15">
    <name type="scientific">Paraburkholderia madseniana</name>
    <dbReference type="NCBI Taxonomy" id="2599607"/>
    <lineage>
        <taxon>Bacteria</taxon>
        <taxon>Pseudomonadati</taxon>
        <taxon>Pseudomonadota</taxon>
        <taxon>Betaproteobacteria</taxon>
        <taxon>Burkholderiales</taxon>
        <taxon>Burkholderiaceae</taxon>
        <taxon>Paraburkholderia</taxon>
    </lineage>
</organism>
<dbReference type="SMART" id="SM00388">
    <property type="entry name" value="HisKA"/>
    <property type="match status" value="1"/>
</dbReference>
<dbReference type="SUPFAM" id="SSF47384">
    <property type="entry name" value="Homodimeric domain of signal transducing histidine kinase"/>
    <property type="match status" value="1"/>
</dbReference>
<evidence type="ECO:0000256" key="6">
    <source>
        <dbReference type="ARBA" id="ARBA00022692"/>
    </source>
</evidence>
<dbReference type="PROSITE" id="PS50885">
    <property type="entry name" value="HAMP"/>
    <property type="match status" value="1"/>
</dbReference>
<evidence type="ECO:0000313" key="14">
    <source>
        <dbReference type="EMBL" id="KAE8757527.1"/>
    </source>
</evidence>
<dbReference type="PANTHER" id="PTHR45436">
    <property type="entry name" value="SENSOR HISTIDINE KINASE YKOH"/>
    <property type="match status" value="1"/>
</dbReference>
<protein>
    <recommendedName>
        <fullName evidence="3">histidine kinase</fullName>
        <ecNumber evidence="3">2.7.13.3</ecNumber>
    </recommendedName>
</protein>
<keyword evidence="8 11" id="KW-1133">Transmembrane helix</keyword>
<comment type="catalytic activity">
    <reaction evidence="1">
        <text>ATP + protein L-histidine = ADP + protein N-phospho-L-histidine.</text>
        <dbReference type="EC" id="2.7.13.3"/>
    </reaction>
</comment>
<dbReference type="Pfam" id="PF00512">
    <property type="entry name" value="HisKA"/>
    <property type="match status" value="1"/>
</dbReference>
<evidence type="ECO:0000259" key="13">
    <source>
        <dbReference type="PROSITE" id="PS50885"/>
    </source>
</evidence>
<dbReference type="AlphaFoldDB" id="A0A6N6WA35"/>
<evidence type="ECO:0000256" key="4">
    <source>
        <dbReference type="ARBA" id="ARBA00022553"/>
    </source>
</evidence>
<feature type="domain" description="Histidine kinase" evidence="12">
    <location>
        <begin position="255"/>
        <end position="452"/>
    </location>
</feature>
<dbReference type="Pfam" id="PF02518">
    <property type="entry name" value="HATPase_c"/>
    <property type="match status" value="1"/>
</dbReference>
<evidence type="ECO:0000256" key="7">
    <source>
        <dbReference type="ARBA" id="ARBA00022777"/>
    </source>
</evidence>
<dbReference type="PANTHER" id="PTHR45436:SF15">
    <property type="entry name" value="SENSOR HISTIDINE KINASE CUSS"/>
    <property type="match status" value="1"/>
</dbReference>
<dbReference type="Gene3D" id="1.10.287.130">
    <property type="match status" value="1"/>
</dbReference>
<reference evidence="14 15" key="1">
    <citation type="journal article" date="2020" name="Int. J. Syst. Evol. Microbiol.">
        <title>Paraburkholderia madseniana sp. nov., a phenolic acid-degrading bacterium isolated from acidic forest soil.</title>
        <authorList>
            <person name="Wilhelm R.C."/>
            <person name="Murphy S.J.L."/>
            <person name="Feriancek N.M."/>
            <person name="Karasz D.C."/>
            <person name="DeRito C.M."/>
            <person name="Newman J.D."/>
            <person name="Buckley D.H."/>
        </authorList>
    </citation>
    <scope>NUCLEOTIDE SEQUENCE [LARGE SCALE GENOMIC DNA]</scope>
    <source>
        <strain evidence="14 15">RP11</strain>
    </source>
</reference>
<evidence type="ECO:0000256" key="9">
    <source>
        <dbReference type="ARBA" id="ARBA00023012"/>
    </source>
</evidence>
<keyword evidence="10 11" id="KW-0472">Membrane</keyword>
<evidence type="ECO:0000256" key="5">
    <source>
        <dbReference type="ARBA" id="ARBA00022679"/>
    </source>
</evidence>
<keyword evidence="6 11" id="KW-0812">Transmembrane</keyword>
<keyword evidence="4" id="KW-0597">Phosphoprotein</keyword>
<evidence type="ECO:0000256" key="10">
    <source>
        <dbReference type="ARBA" id="ARBA00023136"/>
    </source>
</evidence>
<evidence type="ECO:0000313" key="15">
    <source>
        <dbReference type="Proteomes" id="UP000463700"/>
    </source>
</evidence>
<evidence type="ECO:0000259" key="12">
    <source>
        <dbReference type="PROSITE" id="PS50109"/>
    </source>
</evidence>
<comment type="subcellular location">
    <subcellularLocation>
        <location evidence="2">Membrane</location>
        <topology evidence="2">Multi-pass membrane protein</topology>
    </subcellularLocation>
</comment>
<evidence type="ECO:0000256" key="3">
    <source>
        <dbReference type="ARBA" id="ARBA00012438"/>
    </source>
</evidence>
<dbReference type="SMART" id="SM00304">
    <property type="entry name" value="HAMP"/>
    <property type="match status" value="1"/>
</dbReference>
<dbReference type="GO" id="GO:0000155">
    <property type="term" value="F:phosphorelay sensor kinase activity"/>
    <property type="evidence" value="ECO:0007669"/>
    <property type="project" value="InterPro"/>
</dbReference>
<sequence>MFNHWIRSLSARLWVTSIVALAISLTVLATAATYAFSHFPQQMLGLHEEMESATAIASGLRFDGTGRLVSVALPSEKAWLFEVAPTELKYRVLDERGNVLLASNGAEGREAWIAGDLSGAVGNVQRVEIGAKPFEILTLRVPHGSAVFYTQTATSERFVNAIIDAKIKPMPAIIKTIVLVATIIFGLSLPFTVHRVLKPLREASRAAARITPRNLTTRLSTTGIPSEIKPLIHAFNETLDRLEKGFAVQQQFLASAAHELQTPLTLIRGQIELQPGIDDKDLLFREIDLMARQVRQLLHLAEVSESQNFSFGEVNIVDVVQDVVAYLARKADRREVTLRLETTVAPSSIWADRSALFILLKNIVENAINASPAHGTVVLIVDAVSVQVQDEGPGIRQEYLPFLFKRFWRAPDARHEGAGLGLAICKEIATAHEWRLTVSSLVSGTRFAVWFS</sequence>
<evidence type="ECO:0000256" key="8">
    <source>
        <dbReference type="ARBA" id="ARBA00022989"/>
    </source>
</evidence>
<keyword evidence="7" id="KW-0418">Kinase</keyword>
<dbReference type="SMART" id="SM00387">
    <property type="entry name" value="HATPase_c"/>
    <property type="match status" value="1"/>
</dbReference>
<comment type="caution">
    <text evidence="14">The sequence shown here is derived from an EMBL/GenBank/DDBJ whole genome shotgun (WGS) entry which is preliminary data.</text>
</comment>
<dbReference type="Gene3D" id="3.30.565.10">
    <property type="entry name" value="Histidine kinase-like ATPase, C-terminal domain"/>
    <property type="match status" value="1"/>
</dbReference>
<accession>A0A6N6WA35</accession>
<dbReference type="Pfam" id="PF00672">
    <property type="entry name" value="HAMP"/>
    <property type="match status" value="1"/>
</dbReference>
<dbReference type="InterPro" id="IPR003594">
    <property type="entry name" value="HATPase_dom"/>
</dbReference>
<dbReference type="SUPFAM" id="SSF158472">
    <property type="entry name" value="HAMP domain-like"/>
    <property type="match status" value="1"/>
</dbReference>
<keyword evidence="9" id="KW-0902">Two-component regulatory system</keyword>
<evidence type="ECO:0000256" key="1">
    <source>
        <dbReference type="ARBA" id="ARBA00000085"/>
    </source>
</evidence>
<evidence type="ECO:0000256" key="2">
    <source>
        <dbReference type="ARBA" id="ARBA00004141"/>
    </source>
</evidence>
<dbReference type="InterPro" id="IPR003660">
    <property type="entry name" value="HAMP_dom"/>
</dbReference>
<evidence type="ECO:0000256" key="11">
    <source>
        <dbReference type="SAM" id="Phobius"/>
    </source>
</evidence>
<dbReference type="PROSITE" id="PS50109">
    <property type="entry name" value="HIS_KIN"/>
    <property type="match status" value="1"/>
</dbReference>
<feature type="transmembrane region" description="Helical" evidence="11">
    <location>
        <begin position="12"/>
        <end position="36"/>
    </location>
</feature>
<dbReference type="GO" id="GO:0005886">
    <property type="term" value="C:plasma membrane"/>
    <property type="evidence" value="ECO:0007669"/>
    <property type="project" value="TreeGrafter"/>
</dbReference>
<dbReference type="InterPro" id="IPR036890">
    <property type="entry name" value="HATPase_C_sf"/>
</dbReference>
<dbReference type="EMBL" id="VOSW01000045">
    <property type="protein sequence ID" value="KAE8757527.1"/>
    <property type="molecule type" value="Genomic_DNA"/>
</dbReference>
<dbReference type="InterPro" id="IPR005467">
    <property type="entry name" value="His_kinase_dom"/>
</dbReference>
<dbReference type="InterPro" id="IPR036097">
    <property type="entry name" value="HisK_dim/P_sf"/>
</dbReference>
<dbReference type="InterPro" id="IPR050428">
    <property type="entry name" value="TCS_sensor_his_kinase"/>
</dbReference>
<name>A0A6N6WA35_9BURK</name>
<dbReference type="CDD" id="cd06225">
    <property type="entry name" value="HAMP"/>
    <property type="match status" value="1"/>
</dbReference>
<gene>
    <name evidence="14" type="ORF">FSO04_23130</name>
</gene>
<proteinExistence type="predicted"/>
<dbReference type="InterPro" id="IPR003661">
    <property type="entry name" value="HisK_dim/P_dom"/>
</dbReference>
<keyword evidence="5" id="KW-0808">Transferase</keyword>
<dbReference type="SUPFAM" id="SSF55874">
    <property type="entry name" value="ATPase domain of HSP90 chaperone/DNA topoisomerase II/histidine kinase"/>
    <property type="match status" value="1"/>
</dbReference>
<dbReference type="CDD" id="cd00082">
    <property type="entry name" value="HisKA"/>
    <property type="match status" value="1"/>
</dbReference>
<dbReference type="Proteomes" id="UP000463700">
    <property type="component" value="Unassembled WGS sequence"/>
</dbReference>
<dbReference type="OrthoDB" id="9809567at2"/>
<feature type="domain" description="HAMP" evidence="13">
    <location>
        <begin position="194"/>
        <end position="247"/>
    </location>
</feature>